<organism evidence="3 4">
    <name type="scientific">Kitasatospora cathayae</name>
    <dbReference type="NCBI Taxonomy" id="3004092"/>
    <lineage>
        <taxon>Bacteria</taxon>
        <taxon>Bacillati</taxon>
        <taxon>Actinomycetota</taxon>
        <taxon>Actinomycetes</taxon>
        <taxon>Kitasatosporales</taxon>
        <taxon>Streptomycetaceae</taxon>
        <taxon>Kitasatospora</taxon>
    </lineage>
</organism>
<dbReference type="GO" id="GO:0008168">
    <property type="term" value="F:methyltransferase activity"/>
    <property type="evidence" value="ECO:0007669"/>
    <property type="project" value="UniProtKB-KW"/>
</dbReference>
<gene>
    <name evidence="3" type="ORF">O1G21_04005</name>
</gene>
<name>A0ABY7PXE4_9ACTN</name>
<dbReference type="InterPro" id="IPR048711">
    <property type="entry name" value="WHD_Rv2258c"/>
</dbReference>
<dbReference type="PANTHER" id="PTHR45128:SF2">
    <property type="entry name" value="METHYLTRANSFERASE DOMAIN-CONTAINING PROTEIN"/>
    <property type="match status" value="1"/>
</dbReference>
<protein>
    <submittedName>
        <fullName evidence="3">Methyltransferase domain-containing protein</fullName>
    </submittedName>
</protein>
<reference evidence="4" key="1">
    <citation type="submission" date="2022-12" db="EMBL/GenBank/DDBJ databases">
        <authorList>
            <person name="Mo P."/>
        </authorList>
    </citation>
    <scope>NUCLEOTIDE SEQUENCE [LARGE SCALE GENOMIC DNA]</scope>
    <source>
        <strain evidence="4">HUAS 3-15</strain>
    </source>
</reference>
<dbReference type="EMBL" id="CP115450">
    <property type="protein sequence ID" value="WBP85094.1"/>
    <property type="molecule type" value="Genomic_DNA"/>
</dbReference>
<evidence type="ECO:0000259" key="1">
    <source>
        <dbReference type="Pfam" id="PF13847"/>
    </source>
</evidence>
<dbReference type="Gene3D" id="1.10.10.10">
    <property type="entry name" value="Winged helix-like DNA-binding domain superfamily/Winged helix DNA-binding domain"/>
    <property type="match status" value="1"/>
</dbReference>
<feature type="domain" description="S-adenosylmethionine-dependent methyltransferase Rv2258c-like winged HTH" evidence="2">
    <location>
        <begin position="20"/>
        <end position="91"/>
    </location>
</feature>
<dbReference type="Gene3D" id="3.40.50.150">
    <property type="entry name" value="Vaccinia Virus protein VP39"/>
    <property type="match status" value="1"/>
</dbReference>
<dbReference type="InterPro" id="IPR053173">
    <property type="entry name" value="SAM-binding_MTase"/>
</dbReference>
<keyword evidence="3" id="KW-0489">Methyltransferase</keyword>
<dbReference type="RefSeq" id="WP_270140804.1">
    <property type="nucleotide sequence ID" value="NZ_CP115450.1"/>
</dbReference>
<sequence>MTAPTPFRDRVIDDGAAAVRGLTVALGERLGLYRALAGAGPLTPKELADRTGVHLRYATEWLHAQASAGYVEHDPEPDTYRLPDDHAAVLADPDSPGFVAAFFTALKALYATEDQLVQAYRNGGGVEWSDHHDSLDTGMGSFFLPGYRAHLVRHWLPALDGVVDRLRAGGRVADVGCGVGHSTLIMAEAFPEASFHGFDYSAVAIEHARELARRAGLADRVRFDVAPADAFPGQDYDLISYFNVLHDLGDPVTAARWAHRALAPEGVWMIVEPNAHAALGDNRNPAGRMFMSLSAVMCLPVAAAQHGPHALGNHAGEDALRAIAEDAGFTRWRRATETAVSAVYQARR</sequence>
<dbReference type="SUPFAM" id="SSF46785">
    <property type="entry name" value="Winged helix' DNA-binding domain"/>
    <property type="match status" value="1"/>
</dbReference>
<dbReference type="InterPro" id="IPR036390">
    <property type="entry name" value="WH_DNA-bd_sf"/>
</dbReference>
<dbReference type="Pfam" id="PF21320">
    <property type="entry name" value="WHD_Rv2258c"/>
    <property type="match status" value="1"/>
</dbReference>
<keyword evidence="3" id="KW-0808">Transferase</keyword>
<dbReference type="GO" id="GO:0032259">
    <property type="term" value="P:methylation"/>
    <property type="evidence" value="ECO:0007669"/>
    <property type="project" value="UniProtKB-KW"/>
</dbReference>
<dbReference type="Proteomes" id="UP001212821">
    <property type="component" value="Chromosome"/>
</dbReference>
<accession>A0ABY7PXE4</accession>
<dbReference type="Pfam" id="PF13847">
    <property type="entry name" value="Methyltransf_31"/>
    <property type="match status" value="1"/>
</dbReference>
<dbReference type="InterPro" id="IPR025714">
    <property type="entry name" value="Methyltranfer_dom"/>
</dbReference>
<proteinExistence type="predicted"/>
<dbReference type="InterPro" id="IPR029063">
    <property type="entry name" value="SAM-dependent_MTases_sf"/>
</dbReference>
<dbReference type="InterPro" id="IPR036388">
    <property type="entry name" value="WH-like_DNA-bd_sf"/>
</dbReference>
<evidence type="ECO:0000313" key="3">
    <source>
        <dbReference type="EMBL" id="WBP85094.1"/>
    </source>
</evidence>
<dbReference type="PANTHER" id="PTHR45128">
    <property type="entry name" value="METHYLTRANSFERASE TYPE 11"/>
    <property type="match status" value="1"/>
</dbReference>
<dbReference type="SUPFAM" id="SSF53335">
    <property type="entry name" value="S-adenosyl-L-methionine-dependent methyltransferases"/>
    <property type="match status" value="1"/>
</dbReference>
<evidence type="ECO:0000313" key="4">
    <source>
        <dbReference type="Proteomes" id="UP001212821"/>
    </source>
</evidence>
<evidence type="ECO:0000259" key="2">
    <source>
        <dbReference type="Pfam" id="PF21320"/>
    </source>
</evidence>
<keyword evidence="4" id="KW-1185">Reference proteome</keyword>
<feature type="domain" description="Methyltransferase" evidence="1">
    <location>
        <begin position="168"/>
        <end position="280"/>
    </location>
</feature>
<dbReference type="CDD" id="cd02440">
    <property type="entry name" value="AdoMet_MTases"/>
    <property type="match status" value="1"/>
</dbReference>